<proteinExistence type="predicted"/>
<dbReference type="Proteomes" id="UP000566819">
    <property type="component" value="Unassembled WGS sequence"/>
</dbReference>
<dbReference type="PANTHER" id="PTHR42749:SF8">
    <property type="entry name" value="HSP70 FAMILY PROTEIN (AFU_ORTHOLOGUE AFUA_3G13740)"/>
    <property type="match status" value="1"/>
</dbReference>
<dbReference type="InterPro" id="IPR043129">
    <property type="entry name" value="ATPase_NBD"/>
</dbReference>
<gene>
    <name evidence="2" type="ORF">G7Y89_g1567</name>
</gene>
<feature type="compositionally biased region" description="Basic residues" evidence="1">
    <location>
        <begin position="485"/>
        <end position="494"/>
    </location>
</feature>
<accession>A0A8H4RWT4</accession>
<feature type="compositionally biased region" description="Polar residues" evidence="1">
    <location>
        <begin position="89"/>
        <end position="105"/>
    </location>
</feature>
<sequence length="845" mass="95410">MSDNVQLRKSAAPVSMTRKKTSKARQRESSASTQGTLRLSQSPFTSDPSTNISLAHNNPNLGPHERPIRSLGQLRLNAQNIPTPKLSGDNLSSVPGTRSSATPNENPLRAMAASALNATLSQQPNPFNSSRIPDNAFGENYNKTIDDIIHSPEPVYDYILCIDLGTTFGSVSFFRYRAGEYSKIHKDDVLLIKNWPLDNTGERCQFPMEIWYPSVKRSPDTEDESDESMQPQAKKARTRNVGAERIAKTSKENWSSAPFNGPPPMVSKSQRDSDQSPNCLWGYQVPYQRFRENSDRDQRRLIGLAKLHLISDQHNLHDLSNLQRNLKHLIRIGVIRERGGKQNVQDPVADLLTFICQHAKNELVTSHGFTKDSSVQWVLPIPTIFEPSATRVWQSALATAIRRTSLGSLSYGCVDNLFTPTEPECAAKYLIDDETDDLILGDTFAVLDSGGGTTDFTAYTIDSTFGARLRPAGELQNKPSQGKQSRGKRRKRPKPPQVKPPQKPPRGIACAGGDVNDAFESDIKWRLRNEFYLGGQDRIQEIANFLRFDFEENEKRNNDVTRLPSGSGRIEGLRPCEAKRFGKNRIHFDPIDYEKWFLPTLKSIWRFLEDNLKYLLNQNERVRKVYLVGGFGSSPSLKSFLRDKLRKFNIDMNLKEPIELVEPIAKSSISSIVAGGPLLAMERTNATPREALSSYGFLVRMEVADNYPLGPDVEINDVDGKKYVKVIRYFMSKGQIINSKHEFKTITLYHTFDASEKEFLCEECWRQEGVITTNMSRYVNEGEIELTYPQADENGDILGRPRFHIEFDLVPMSHERNLTYQLRYKGKVIQTGQVSIAAAFKPGTH</sequence>
<evidence type="ECO:0000256" key="1">
    <source>
        <dbReference type="SAM" id="MobiDB-lite"/>
    </source>
</evidence>
<feature type="compositionally biased region" description="Pro residues" evidence="1">
    <location>
        <begin position="495"/>
        <end position="504"/>
    </location>
</feature>
<dbReference type="AlphaFoldDB" id="A0A8H4RWT4"/>
<protein>
    <submittedName>
        <fullName evidence="2">Uncharacterized protein</fullName>
    </submittedName>
</protein>
<dbReference type="EMBL" id="JAAMPI010000062">
    <property type="protein sequence ID" value="KAF4636520.1"/>
    <property type="molecule type" value="Genomic_DNA"/>
</dbReference>
<name>A0A8H4RWT4_9HELO</name>
<dbReference type="SUPFAM" id="SSF53067">
    <property type="entry name" value="Actin-like ATPase domain"/>
    <property type="match status" value="1"/>
</dbReference>
<feature type="region of interest" description="Disordered" evidence="1">
    <location>
        <begin position="216"/>
        <end position="275"/>
    </location>
</feature>
<feature type="compositionally biased region" description="Polar residues" evidence="1">
    <location>
        <begin position="29"/>
        <end position="60"/>
    </location>
</feature>
<keyword evidence="3" id="KW-1185">Reference proteome</keyword>
<reference evidence="2 3" key="1">
    <citation type="submission" date="2020-03" db="EMBL/GenBank/DDBJ databases">
        <title>Draft Genome Sequence of Cudoniella acicularis.</title>
        <authorList>
            <person name="Buettner E."/>
            <person name="Kellner H."/>
        </authorList>
    </citation>
    <scope>NUCLEOTIDE SEQUENCE [LARGE SCALE GENOMIC DNA]</scope>
    <source>
        <strain evidence="2 3">DSM 108380</strain>
    </source>
</reference>
<feature type="region of interest" description="Disordered" evidence="1">
    <location>
        <begin position="80"/>
        <end position="105"/>
    </location>
</feature>
<organism evidence="2 3">
    <name type="scientific">Cudoniella acicularis</name>
    <dbReference type="NCBI Taxonomy" id="354080"/>
    <lineage>
        <taxon>Eukaryota</taxon>
        <taxon>Fungi</taxon>
        <taxon>Dikarya</taxon>
        <taxon>Ascomycota</taxon>
        <taxon>Pezizomycotina</taxon>
        <taxon>Leotiomycetes</taxon>
        <taxon>Helotiales</taxon>
        <taxon>Tricladiaceae</taxon>
        <taxon>Cudoniella</taxon>
    </lineage>
</organism>
<dbReference type="PANTHER" id="PTHR42749">
    <property type="entry name" value="CELL SHAPE-DETERMINING PROTEIN MREB"/>
    <property type="match status" value="1"/>
</dbReference>
<evidence type="ECO:0000313" key="2">
    <source>
        <dbReference type="EMBL" id="KAF4636520.1"/>
    </source>
</evidence>
<dbReference type="OrthoDB" id="2963168at2759"/>
<feature type="region of interest" description="Disordered" evidence="1">
    <location>
        <begin position="470"/>
        <end position="514"/>
    </location>
</feature>
<evidence type="ECO:0000313" key="3">
    <source>
        <dbReference type="Proteomes" id="UP000566819"/>
    </source>
</evidence>
<comment type="caution">
    <text evidence="2">The sequence shown here is derived from an EMBL/GenBank/DDBJ whole genome shotgun (WGS) entry which is preliminary data.</text>
</comment>
<feature type="region of interest" description="Disordered" evidence="1">
    <location>
        <begin position="1"/>
        <end position="67"/>
    </location>
</feature>
<dbReference type="CDD" id="cd10170">
    <property type="entry name" value="ASKHA_NBD_HSP70"/>
    <property type="match status" value="1"/>
</dbReference>